<dbReference type="PROSITE" id="PS00028">
    <property type="entry name" value="ZINC_FINGER_C2H2_1"/>
    <property type="match status" value="1"/>
</dbReference>
<dbReference type="SUPFAM" id="SSF57667">
    <property type="entry name" value="beta-beta-alpha zinc fingers"/>
    <property type="match status" value="1"/>
</dbReference>
<feature type="compositionally biased region" description="Acidic residues" evidence="5">
    <location>
        <begin position="43"/>
        <end position="59"/>
    </location>
</feature>
<dbReference type="OMA" id="FMRGECK"/>
<feature type="zinc finger region" description="C3H1-type" evidence="4">
    <location>
        <begin position="205"/>
        <end position="232"/>
    </location>
</feature>
<dbReference type="AlphaFoldDB" id="M4BRW7"/>
<evidence type="ECO:0000256" key="2">
    <source>
        <dbReference type="ARBA" id="ARBA00022771"/>
    </source>
</evidence>
<evidence type="ECO:0000256" key="3">
    <source>
        <dbReference type="ARBA" id="ARBA00022833"/>
    </source>
</evidence>
<proteinExistence type="predicted"/>
<protein>
    <submittedName>
        <fullName evidence="8">Uncharacterized protein</fullName>
    </submittedName>
</protein>
<keyword evidence="9" id="KW-1185">Reference proteome</keyword>
<dbReference type="PROSITE" id="PS50157">
    <property type="entry name" value="ZINC_FINGER_C2H2_2"/>
    <property type="match status" value="1"/>
</dbReference>
<dbReference type="eggNOG" id="ENOG502QRKY">
    <property type="taxonomic scope" value="Eukaryota"/>
</dbReference>
<feature type="region of interest" description="Disordered" evidence="5">
    <location>
        <begin position="36"/>
        <end position="67"/>
    </location>
</feature>
<dbReference type="Pfam" id="PF12171">
    <property type="entry name" value="zf-C2H2_jaz"/>
    <property type="match status" value="1"/>
</dbReference>
<dbReference type="GO" id="GO:0008270">
    <property type="term" value="F:zinc ion binding"/>
    <property type="evidence" value="ECO:0007669"/>
    <property type="project" value="UniProtKB-KW"/>
</dbReference>
<feature type="domain" description="C3H1-type" evidence="6">
    <location>
        <begin position="205"/>
        <end position="232"/>
    </location>
</feature>
<sequence length="286" mass="32308">MEPIAKRLKQSAENVLHNYSPSRQVEDIADRIKCLEAELQGEHDDDSIDSDSSSDSDSDNNDKVKNKAVVNLSAYASERIEALPEKLLPAARWSSKLPPGKKKKSGKTQHEDDEQAAHEALEQLSDALTFPKKVPFACKPCKFIGKDMDEFQAHRASKKHLGCVKSEDSTLQCVLCAKSFTSQSQVDEHRAGKWHKQRAQQKKERHTVQVCYDFIRGTCTYGDRCSFEHTETKAMRAGRALDKTRRRVCGNFARTKNCRFGDKCLFSHDVKRDNREVLATTAAHLV</sequence>
<dbReference type="EnsemblProtists" id="HpaT809157">
    <property type="protein sequence ID" value="HpaP809157"/>
    <property type="gene ID" value="HpaG809157"/>
</dbReference>
<accession>M4BRW7</accession>
<dbReference type="InterPro" id="IPR022755">
    <property type="entry name" value="Znf_C2H2_jaz"/>
</dbReference>
<feature type="domain" description="C3H1-type" evidence="6">
    <location>
        <begin position="243"/>
        <end position="271"/>
    </location>
</feature>
<evidence type="ECO:0000256" key="5">
    <source>
        <dbReference type="SAM" id="MobiDB-lite"/>
    </source>
</evidence>
<dbReference type="STRING" id="559515.M4BRW7"/>
<dbReference type="PROSITE" id="PS50103">
    <property type="entry name" value="ZF_C3H1"/>
    <property type="match status" value="2"/>
</dbReference>
<dbReference type="InterPro" id="IPR013087">
    <property type="entry name" value="Znf_C2H2_type"/>
</dbReference>
<dbReference type="HOGENOM" id="CLU_1036165_0_0_1"/>
<dbReference type="SUPFAM" id="SSF90229">
    <property type="entry name" value="CCCH zinc finger"/>
    <property type="match status" value="2"/>
</dbReference>
<keyword evidence="1 4" id="KW-0479">Metal-binding</keyword>
<feature type="zinc finger region" description="C3H1-type" evidence="4">
    <location>
        <begin position="243"/>
        <end position="271"/>
    </location>
</feature>
<dbReference type="Proteomes" id="UP000011713">
    <property type="component" value="Unassembled WGS sequence"/>
</dbReference>
<dbReference type="Gene3D" id="4.10.1000.10">
    <property type="entry name" value="Zinc finger, CCCH-type"/>
    <property type="match status" value="1"/>
</dbReference>
<dbReference type="VEuPathDB" id="FungiDB:HpaG809157"/>
<evidence type="ECO:0000256" key="4">
    <source>
        <dbReference type="PROSITE-ProRule" id="PRU00723"/>
    </source>
</evidence>
<dbReference type="InterPro" id="IPR000571">
    <property type="entry name" value="Znf_CCCH"/>
</dbReference>
<reference evidence="8" key="2">
    <citation type="submission" date="2015-06" db="UniProtKB">
        <authorList>
            <consortium name="EnsemblProtists"/>
        </authorList>
    </citation>
    <scope>IDENTIFICATION</scope>
    <source>
        <strain evidence="8">Emoy2</strain>
    </source>
</reference>
<dbReference type="SMART" id="SM00451">
    <property type="entry name" value="ZnF_U1"/>
    <property type="match status" value="2"/>
</dbReference>
<dbReference type="InParanoid" id="M4BRW7"/>
<evidence type="ECO:0000313" key="8">
    <source>
        <dbReference type="EnsemblProtists" id="HpaP809157"/>
    </source>
</evidence>
<organism evidence="8 9">
    <name type="scientific">Hyaloperonospora arabidopsidis (strain Emoy2)</name>
    <name type="common">Downy mildew agent</name>
    <name type="synonym">Peronospora arabidopsidis</name>
    <dbReference type="NCBI Taxonomy" id="559515"/>
    <lineage>
        <taxon>Eukaryota</taxon>
        <taxon>Sar</taxon>
        <taxon>Stramenopiles</taxon>
        <taxon>Oomycota</taxon>
        <taxon>Peronosporomycetes</taxon>
        <taxon>Peronosporales</taxon>
        <taxon>Peronosporaceae</taxon>
        <taxon>Hyaloperonospora</taxon>
    </lineage>
</organism>
<name>M4BRW7_HYAAE</name>
<dbReference type="Gene3D" id="3.30.160.60">
    <property type="entry name" value="Classic Zinc Finger"/>
    <property type="match status" value="1"/>
</dbReference>
<feature type="region of interest" description="Disordered" evidence="5">
    <location>
        <begin position="91"/>
        <end position="115"/>
    </location>
</feature>
<dbReference type="SMART" id="SM00356">
    <property type="entry name" value="ZnF_C3H1"/>
    <property type="match status" value="2"/>
</dbReference>
<dbReference type="EMBL" id="JH598667">
    <property type="status" value="NOT_ANNOTATED_CDS"/>
    <property type="molecule type" value="Genomic_DNA"/>
</dbReference>
<evidence type="ECO:0000313" key="9">
    <source>
        <dbReference type="Proteomes" id="UP000011713"/>
    </source>
</evidence>
<dbReference type="InterPro" id="IPR036855">
    <property type="entry name" value="Znf_CCCH_sf"/>
</dbReference>
<dbReference type="GO" id="GO:0003676">
    <property type="term" value="F:nucleic acid binding"/>
    <property type="evidence" value="ECO:0007669"/>
    <property type="project" value="InterPro"/>
</dbReference>
<dbReference type="Pfam" id="PF00642">
    <property type="entry name" value="zf-CCCH"/>
    <property type="match status" value="2"/>
</dbReference>
<evidence type="ECO:0000259" key="7">
    <source>
        <dbReference type="PROSITE" id="PS50157"/>
    </source>
</evidence>
<dbReference type="InterPro" id="IPR036236">
    <property type="entry name" value="Znf_C2H2_sf"/>
</dbReference>
<evidence type="ECO:0000256" key="1">
    <source>
        <dbReference type="ARBA" id="ARBA00022723"/>
    </source>
</evidence>
<reference evidence="9" key="1">
    <citation type="journal article" date="2010" name="Science">
        <title>Signatures of adaptation to obligate biotrophy in the Hyaloperonospora arabidopsidis genome.</title>
        <authorList>
            <person name="Baxter L."/>
            <person name="Tripathy S."/>
            <person name="Ishaque N."/>
            <person name="Boot N."/>
            <person name="Cabral A."/>
            <person name="Kemen E."/>
            <person name="Thines M."/>
            <person name="Ah-Fong A."/>
            <person name="Anderson R."/>
            <person name="Badejoko W."/>
            <person name="Bittner-Eddy P."/>
            <person name="Boore J.L."/>
            <person name="Chibucos M.C."/>
            <person name="Coates M."/>
            <person name="Dehal P."/>
            <person name="Delehaunty K."/>
            <person name="Dong S."/>
            <person name="Downton P."/>
            <person name="Dumas B."/>
            <person name="Fabro G."/>
            <person name="Fronick C."/>
            <person name="Fuerstenberg S.I."/>
            <person name="Fulton L."/>
            <person name="Gaulin E."/>
            <person name="Govers F."/>
            <person name="Hughes L."/>
            <person name="Humphray S."/>
            <person name="Jiang R.H."/>
            <person name="Judelson H."/>
            <person name="Kamoun S."/>
            <person name="Kyung K."/>
            <person name="Meijer H."/>
            <person name="Minx P."/>
            <person name="Morris P."/>
            <person name="Nelson J."/>
            <person name="Phuntumart V."/>
            <person name="Qutob D."/>
            <person name="Rehmany A."/>
            <person name="Rougon-Cardoso A."/>
            <person name="Ryden P."/>
            <person name="Torto-Alalibo T."/>
            <person name="Studholme D."/>
            <person name="Wang Y."/>
            <person name="Win J."/>
            <person name="Wood J."/>
            <person name="Clifton S.W."/>
            <person name="Rogers J."/>
            <person name="Van den Ackerveken G."/>
            <person name="Jones J.D."/>
            <person name="McDowell J.M."/>
            <person name="Beynon J."/>
            <person name="Tyler B.M."/>
        </authorList>
    </citation>
    <scope>NUCLEOTIDE SEQUENCE [LARGE SCALE GENOMIC DNA]</scope>
    <source>
        <strain evidence="9">Emoy2</strain>
    </source>
</reference>
<keyword evidence="3 4" id="KW-0862">Zinc</keyword>
<dbReference type="InterPro" id="IPR003604">
    <property type="entry name" value="Matrin/U1-like-C_Znf_C2H2"/>
</dbReference>
<evidence type="ECO:0000259" key="6">
    <source>
        <dbReference type="PROSITE" id="PS50103"/>
    </source>
</evidence>
<feature type="domain" description="C2H2-type" evidence="7">
    <location>
        <begin position="171"/>
        <end position="200"/>
    </location>
</feature>
<keyword evidence="2 4" id="KW-0863">Zinc-finger</keyword>